<dbReference type="EMBL" id="CP003051">
    <property type="protein sequence ID" value="AGA90290.1"/>
    <property type="molecule type" value="Genomic_DNA"/>
</dbReference>
<name>L0GY34_9GAMM</name>
<reference evidence="1 2" key="1">
    <citation type="submission" date="2011-09" db="EMBL/GenBank/DDBJ databases">
        <title>Complete sequence of chromosome of Thioflavicoccus mobilis 8321.</title>
        <authorList>
            <consortium name="US DOE Joint Genome Institute"/>
            <person name="Lucas S."/>
            <person name="Han J."/>
            <person name="Lapidus A."/>
            <person name="Cheng J.-F."/>
            <person name="Goodwin L."/>
            <person name="Pitluck S."/>
            <person name="Peters L."/>
            <person name="Ovchinnikova G."/>
            <person name="Lu M."/>
            <person name="Detter J.C."/>
            <person name="Han C."/>
            <person name="Tapia R."/>
            <person name="Land M."/>
            <person name="Hauser L."/>
            <person name="Kyrpides N."/>
            <person name="Ivanova N."/>
            <person name="Pagani I."/>
            <person name="Vogl K."/>
            <person name="Liu Z."/>
            <person name="Imhoff J."/>
            <person name="Thiel V."/>
            <person name="Frigaard N.-U."/>
            <person name="Bryant D."/>
            <person name="Woyke T."/>
        </authorList>
    </citation>
    <scope>NUCLEOTIDE SEQUENCE [LARGE SCALE GENOMIC DNA]</scope>
    <source>
        <strain evidence="1 2">8321</strain>
    </source>
</reference>
<dbReference type="KEGG" id="tmb:Thimo_1505"/>
<keyword evidence="2" id="KW-1185">Reference proteome</keyword>
<evidence type="ECO:0000313" key="2">
    <source>
        <dbReference type="Proteomes" id="UP000010816"/>
    </source>
</evidence>
<accession>L0GY34</accession>
<dbReference type="Proteomes" id="UP000010816">
    <property type="component" value="Chromosome"/>
</dbReference>
<evidence type="ECO:0000313" key="1">
    <source>
        <dbReference type="EMBL" id="AGA90290.1"/>
    </source>
</evidence>
<gene>
    <name evidence="1" type="ORF">Thimo_1505</name>
</gene>
<protein>
    <submittedName>
        <fullName evidence="1">Uncharacterized protein</fullName>
    </submittedName>
</protein>
<organism evidence="1 2">
    <name type="scientific">Thioflavicoccus mobilis 8321</name>
    <dbReference type="NCBI Taxonomy" id="765912"/>
    <lineage>
        <taxon>Bacteria</taxon>
        <taxon>Pseudomonadati</taxon>
        <taxon>Pseudomonadota</taxon>
        <taxon>Gammaproteobacteria</taxon>
        <taxon>Chromatiales</taxon>
        <taxon>Chromatiaceae</taxon>
        <taxon>Thioflavicoccus</taxon>
    </lineage>
</organism>
<sequence>MNENKQDPPNQHIEGGAFFGTVTAGKVIGRDQKVIVQGSSAADLARLIAEIRALLPEAGLPAERRQAVEAKLIEVDQTLAGPAPEGGALRARLDAVRGLLEQGAQAGTALETLLGLVGRAVSTVAGWAG</sequence>
<dbReference type="AlphaFoldDB" id="L0GY34"/>
<proteinExistence type="predicted"/>
<dbReference type="RefSeq" id="WP_015280432.1">
    <property type="nucleotide sequence ID" value="NC_019940.1"/>
</dbReference>
<dbReference type="HOGENOM" id="CLU_1947845_0_0_6"/>